<dbReference type="GO" id="GO:0055088">
    <property type="term" value="P:lipid homeostasis"/>
    <property type="evidence" value="ECO:0007669"/>
    <property type="project" value="TreeGrafter"/>
</dbReference>
<dbReference type="InterPro" id="IPR006634">
    <property type="entry name" value="TLC-dom"/>
</dbReference>
<dbReference type="Pfam" id="PF03798">
    <property type="entry name" value="TRAM_LAG1_CLN8"/>
    <property type="match status" value="1"/>
</dbReference>
<evidence type="ECO:0000256" key="1">
    <source>
        <dbReference type="ARBA" id="ARBA00004141"/>
    </source>
</evidence>
<evidence type="ECO:0000256" key="2">
    <source>
        <dbReference type="ARBA" id="ARBA00022692"/>
    </source>
</evidence>
<dbReference type="OrthoDB" id="10266980at2759"/>
<dbReference type="PANTHER" id="PTHR13439">
    <property type="entry name" value="CT120 PROTEIN"/>
    <property type="match status" value="1"/>
</dbReference>
<dbReference type="AlphaFoldDB" id="A0A7D9E3Z7"/>
<feature type="non-terminal residue" evidence="5">
    <location>
        <position position="1"/>
    </location>
</feature>
<keyword evidence="6" id="KW-1185">Reference proteome</keyword>
<dbReference type="PROSITE" id="PS50922">
    <property type="entry name" value="TLC"/>
    <property type="match status" value="1"/>
</dbReference>
<dbReference type="SMART" id="SM00724">
    <property type="entry name" value="TLC"/>
    <property type="match status" value="1"/>
</dbReference>
<evidence type="ECO:0000313" key="6">
    <source>
        <dbReference type="Proteomes" id="UP001152795"/>
    </source>
</evidence>
<dbReference type="GO" id="GO:0005783">
    <property type="term" value="C:endoplasmic reticulum"/>
    <property type="evidence" value="ECO:0007669"/>
    <property type="project" value="TreeGrafter"/>
</dbReference>
<reference evidence="5" key="1">
    <citation type="submission" date="2020-04" db="EMBL/GenBank/DDBJ databases">
        <authorList>
            <person name="Alioto T."/>
            <person name="Alioto T."/>
            <person name="Gomez Garrido J."/>
        </authorList>
    </citation>
    <scope>NUCLEOTIDE SEQUENCE</scope>
    <source>
        <strain evidence="5">A484AB</strain>
    </source>
</reference>
<comment type="caution">
    <text evidence="5">The sequence shown here is derived from an EMBL/GenBank/DDBJ whole genome shotgun (WGS) entry which is preliminary data.</text>
</comment>
<name>A0A7D9E3Z7_PARCT</name>
<protein>
    <submittedName>
        <fullName evidence="5">Transmembrane 56</fullName>
    </submittedName>
</protein>
<dbReference type="Proteomes" id="UP001152795">
    <property type="component" value="Unassembled WGS sequence"/>
</dbReference>
<proteinExistence type="predicted"/>
<sequence>FLQLIYSSYKKQYMAGPNVLFYYYVSGLSFIIFLGIFLLSPLISKVMSSKYKHLPVKDQINWDTRIGSNIHAVVAATISLYAFFFDKATLMDHFCTDSVVVRSGISITFGYILADFFIILWYYRCFQDIFMIIHHIMALLAYVFVMIYGCLLFFANIRQIAELSTPFVNQRWFYDITGQARSSKQFIRNGLLMILAFFLGRIIFIPYFMCTGFTKCLKAELSYY</sequence>
<organism evidence="5 6">
    <name type="scientific">Paramuricea clavata</name>
    <name type="common">Red gorgonian</name>
    <name type="synonym">Violescent sea-whip</name>
    <dbReference type="NCBI Taxonomy" id="317549"/>
    <lineage>
        <taxon>Eukaryota</taxon>
        <taxon>Metazoa</taxon>
        <taxon>Cnidaria</taxon>
        <taxon>Anthozoa</taxon>
        <taxon>Octocorallia</taxon>
        <taxon>Malacalcyonacea</taxon>
        <taxon>Plexauridae</taxon>
        <taxon>Paramuricea</taxon>
    </lineage>
</organism>
<keyword evidence="3" id="KW-1133">Transmembrane helix</keyword>
<comment type="subcellular location">
    <subcellularLocation>
        <location evidence="1">Membrane</location>
        <topology evidence="1">Multi-pass membrane protein</topology>
    </subcellularLocation>
</comment>
<evidence type="ECO:0000256" key="3">
    <source>
        <dbReference type="ARBA" id="ARBA00022989"/>
    </source>
</evidence>
<dbReference type="GO" id="GO:0016020">
    <property type="term" value="C:membrane"/>
    <property type="evidence" value="ECO:0007669"/>
    <property type="project" value="UniProtKB-SubCell"/>
</dbReference>
<gene>
    <name evidence="5" type="ORF">PACLA_8A011376</name>
</gene>
<accession>A0A7D9E3Z7</accession>
<dbReference type="PANTHER" id="PTHR13439:SF0">
    <property type="entry name" value="TOPOISOMERASE I DAMAGE AFFECTED PROTEIN 4"/>
    <property type="match status" value="1"/>
</dbReference>
<evidence type="ECO:0000256" key="4">
    <source>
        <dbReference type="ARBA" id="ARBA00023136"/>
    </source>
</evidence>
<keyword evidence="2 5" id="KW-0812">Transmembrane</keyword>
<evidence type="ECO:0000313" key="5">
    <source>
        <dbReference type="EMBL" id="CAB4000048.1"/>
    </source>
</evidence>
<keyword evidence="4" id="KW-0472">Membrane</keyword>
<dbReference type="EMBL" id="CACRXK020003742">
    <property type="protein sequence ID" value="CAB4000048.1"/>
    <property type="molecule type" value="Genomic_DNA"/>
</dbReference>
<dbReference type="InterPro" id="IPR050846">
    <property type="entry name" value="TLCD"/>
</dbReference>